<protein>
    <submittedName>
        <fullName evidence="3">HD domain-containing protein</fullName>
    </submittedName>
</protein>
<dbReference type="SMART" id="SM00471">
    <property type="entry name" value="HDc"/>
    <property type="match status" value="1"/>
</dbReference>
<dbReference type="SUPFAM" id="SSF109604">
    <property type="entry name" value="HD-domain/PDEase-like"/>
    <property type="match status" value="1"/>
</dbReference>
<dbReference type="InterPro" id="IPR006674">
    <property type="entry name" value="HD_domain"/>
</dbReference>
<accession>A0A538SXG8</accession>
<feature type="region of interest" description="Disordered" evidence="1">
    <location>
        <begin position="1"/>
        <end position="25"/>
    </location>
</feature>
<dbReference type="Gene3D" id="1.10.3210.10">
    <property type="entry name" value="Hypothetical protein af1432"/>
    <property type="match status" value="1"/>
</dbReference>
<evidence type="ECO:0000313" key="3">
    <source>
        <dbReference type="EMBL" id="TMQ56045.1"/>
    </source>
</evidence>
<feature type="compositionally biased region" description="Low complexity" evidence="1">
    <location>
        <begin position="1"/>
        <end position="19"/>
    </location>
</feature>
<gene>
    <name evidence="3" type="ORF">E6K72_05650</name>
</gene>
<dbReference type="PANTHER" id="PTHR40517">
    <property type="entry name" value="METAL-DEPENDENT PHOSPHOHYDROLASE, HD SUPERFAMILY-RELATED"/>
    <property type="match status" value="1"/>
</dbReference>
<sequence>MPQRSNANRGAASGGASAAPVTSPSEPGALLRFEGVRENSRVRFYVRKADEALAEIGYTEHGERHVGLVARIAFNVLKRLGYPERTAELAAIAGYLHDIGNAVNRDHHAQIGAVMAMQLLSDMGMSDEEILQVIGAIGNHHENDGDPVSPVAAAVILADKSDVHRTRVRNPDMIKFDIHDRVNYAVEKSFLNVDEAAKSITLELTVDTKISQVMEYFEIFMTRMLASRKAAKFLDVSFGLTVNGNKLT</sequence>
<proteinExistence type="predicted"/>
<dbReference type="InterPro" id="IPR039967">
    <property type="entry name" value="MJ1020-like"/>
</dbReference>
<name>A0A538SXG8_UNCEI</name>
<evidence type="ECO:0000313" key="4">
    <source>
        <dbReference type="Proteomes" id="UP000317716"/>
    </source>
</evidence>
<dbReference type="InterPro" id="IPR003607">
    <property type="entry name" value="HD/PDEase_dom"/>
</dbReference>
<dbReference type="EMBL" id="VBOS01000189">
    <property type="protein sequence ID" value="TMQ56045.1"/>
    <property type="molecule type" value="Genomic_DNA"/>
</dbReference>
<organism evidence="3 4">
    <name type="scientific">Eiseniibacteriota bacterium</name>
    <dbReference type="NCBI Taxonomy" id="2212470"/>
    <lineage>
        <taxon>Bacteria</taxon>
        <taxon>Candidatus Eiseniibacteriota</taxon>
    </lineage>
</organism>
<feature type="domain" description="HD/PDEase" evidence="2">
    <location>
        <begin position="58"/>
        <end position="173"/>
    </location>
</feature>
<reference evidence="3 4" key="1">
    <citation type="journal article" date="2019" name="Nat. Microbiol.">
        <title>Mediterranean grassland soil C-N compound turnover is dependent on rainfall and depth, and is mediated by genomically divergent microorganisms.</title>
        <authorList>
            <person name="Diamond S."/>
            <person name="Andeer P.F."/>
            <person name="Li Z."/>
            <person name="Crits-Christoph A."/>
            <person name="Burstein D."/>
            <person name="Anantharaman K."/>
            <person name="Lane K.R."/>
            <person name="Thomas B.C."/>
            <person name="Pan C."/>
            <person name="Northen T.R."/>
            <person name="Banfield J.F."/>
        </authorList>
    </citation>
    <scope>NUCLEOTIDE SEQUENCE [LARGE SCALE GENOMIC DNA]</scope>
    <source>
        <strain evidence="3">WS_2</strain>
    </source>
</reference>
<evidence type="ECO:0000259" key="2">
    <source>
        <dbReference type="SMART" id="SM00471"/>
    </source>
</evidence>
<dbReference type="Pfam" id="PF01966">
    <property type="entry name" value="HD"/>
    <property type="match status" value="1"/>
</dbReference>
<dbReference type="AlphaFoldDB" id="A0A538SXG8"/>
<evidence type="ECO:0000256" key="1">
    <source>
        <dbReference type="SAM" id="MobiDB-lite"/>
    </source>
</evidence>
<dbReference type="PANTHER" id="PTHR40517:SF1">
    <property type="entry name" value="METAL-DEPENDENT PHOSPHOHYDROLASE, HD SUPERFAMILY-RELATED"/>
    <property type="match status" value="1"/>
</dbReference>
<comment type="caution">
    <text evidence="3">The sequence shown here is derived from an EMBL/GenBank/DDBJ whole genome shotgun (WGS) entry which is preliminary data.</text>
</comment>
<dbReference type="Proteomes" id="UP000317716">
    <property type="component" value="Unassembled WGS sequence"/>
</dbReference>
<dbReference type="CDD" id="cd00077">
    <property type="entry name" value="HDc"/>
    <property type="match status" value="1"/>
</dbReference>